<dbReference type="Proteomes" id="UP000654913">
    <property type="component" value="Chromosome 2"/>
</dbReference>
<accession>A0A7R7XJA0</accession>
<dbReference type="RefSeq" id="XP_041553838.1">
    <property type="nucleotide sequence ID" value="XM_041700899.1"/>
</dbReference>
<name>A0A7R7XJA0_9EURO</name>
<sequence>MSVDHAIDPRGEVILIVPGIENAKDPAVLDDGLEPDTVEQSPATSVIETKQRKDIRIQKEGREFKQNGTIEITVESWDMDAFLVVLYIIHGDLLRVPRALNLGKLGNVAIIADYYGVPEVRFFADIWMDPLEDMVPHHGSRCSGDIVSWLWISYFFRDAELFETCTFILMNEGEDEIHSCDIDDKRTCAIQRILDAYRSRKNDILQLTKENDSDLDAEYDLQCTSMMLGYVSRHLDNLGLLSPAAASPFSRVKYSSFRHIYGLDPPILEAPCDCRDQGNSFGENNCIHSDFGGSFRFLYKRIHGLQLSRYVT</sequence>
<dbReference type="KEGG" id="apuu:APUU_22076S"/>
<dbReference type="EMBL" id="AP024444">
    <property type="protein sequence ID" value="BCS21644.1"/>
    <property type="molecule type" value="Genomic_DNA"/>
</dbReference>
<protein>
    <submittedName>
        <fullName evidence="1">Uncharacterized protein</fullName>
    </submittedName>
</protein>
<gene>
    <name evidence="1" type="ORF">APUU_22076S</name>
</gene>
<evidence type="ECO:0000313" key="2">
    <source>
        <dbReference type="Proteomes" id="UP000654913"/>
    </source>
</evidence>
<dbReference type="OrthoDB" id="5326346at2759"/>
<reference evidence="1" key="2">
    <citation type="submission" date="2021-02" db="EMBL/GenBank/DDBJ databases">
        <title>Aspergillus puulaauensis MK2 genome sequence.</title>
        <authorList>
            <person name="Futagami T."/>
            <person name="Mori K."/>
            <person name="Kadooka C."/>
            <person name="Tanaka T."/>
        </authorList>
    </citation>
    <scope>NUCLEOTIDE SEQUENCE</scope>
    <source>
        <strain evidence="1">MK2</strain>
    </source>
</reference>
<reference evidence="1" key="1">
    <citation type="submission" date="2021-01" db="EMBL/GenBank/DDBJ databases">
        <authorList>
            <consortium name="Aspergillus puulaauensis MK2 genome sequencing consortium"/>
            <person name="Kazuki M."/>
            <person name="Futagami T."/>
        </authorList>
    </citation>
    <scope>NUCLEOTIDE SEQUENCE</scope>
    <source>
        <strain evidence="1">MK2</strain>
    </source>
</reference>
<dbReference type="GeneID" id="64971649"/>
<evidence type="ECO:0000313" key="1">
    <source>
        <dbReference type="EMBL" id="BCS21644.1"/>
    </source>
</evidence>
<organism evidence="1 2">
    <name type="scientific">Aspergillus puulaauensis</name>
    <dbReference type="NCBI Taxonomy" id="1220207"/>
    <lineage>
        <taxon>Eukaryota</taxon>
        <taxon>Fungi</taxon>
        <taxon>Dikarya</taxon>
        <taxon>Ascomycota</taxon>
        <taxon>Pezizomycotina</taxon>
        <taxon>Eurotiomycetes</taxon>
        <taxon>Eurotiomycetidae</taxon>
        <taxon>Eurotiales</taxon>
        <taxon>Aspergillaceae</taxon>
        <taxon>Aspergillus</taxon>
    </lineage>
</organism>
<keyword evidence="2" id="KW-1185">Reference proteome</keyword>
<proteinExistence type="predicted"/>
<dbReference type="AlphaFoldDB" id="A0A7R7XJA0"/>